<protein>
    <submittedName>
        <fullName evidence="1">Uncharacterized protein</fullName>
    </submittedName>
</protein>
<keyword evidence="2" id="KW-1185">Reference proteome</keyword>
<reference evidence="1 2" key="1">
    <citation type="journal article" date="2018" name="BMC Genomics">
        <title>Genomic comparison of Trypanosoma conorhini and Trypanosoma rangeli to Trypanosoma cruzi strains of high and low virulence.</title>
        <authorList>
            <person name="Bradwell K.R."/>
            <person name="Koparde V.N."/>
            <person name="Matveyev A.V."/>
            <person name="Serrano M.G."/>
            <person name="Alves J.M."/>
            <person name="Parikh H."/>
            <person name="Huang B."/>
            <person name="Lee V."/>
            <person name="Espinosa-Alvarez O."/>
            <person name="Ortiz P.A."/>
            <person name="Costa-Martins A.G."/>
            <person name="Teixeira M.M."/>
            <person name="Buck G.A."/>
        </authorList>
    </citation>
    <scope>NUCLEOTIDE SEQUENCE [LARGE SCALE GENOMIC DNA]</scope>
    <source>
        <strain evidence="1 2">025E</strain>
    </source>
</reference>
<dbReference type="RefSeq" id="XP_029227403.1">
    <property type="nucleotide sequence ID" value="XM_029372479.1"/>
</dbReference>
<accession>A0A3R7MHC0</accession>
<dbReference type="EMBL" id="MKKU01000336">
    <property type="protein sequence ID" value="RNF15163.1"/>
    <property type="molecule type" value="Genomic_DNA"/>
</dbReference>
<sequence length="642" mass="68773">MLARGVVLALRSPIGGVKRRRPFRGTPAPRRCASSPSALLQLEASLTCGEPQAIVAAFLQSAQRERCDVLRRVLRCDASRDALLCACVGMVTPPDLWPPFVAQRLRTPREGRDTELTTTSWRAFAFALVRCIHAAEGHNCAAPSLAPLCATCLASSLQLGERLVGPLLSSAGRLPTAATTRTAAAAFTPADVATAFATCCALNRVDAVKSDAAWLRLWSGVQATPGDALSPAWVRCHELHLSCLLRAGRCEEVEAVLRKSTEAPLMMRRMSDATLAELFLVESLGPTMRNQVLAALLEVSRVKGEAASALFHVLSPFERGRMLPSVTRSSTLFAKALHCLVLQAREEPSVANYTRVLRDVQGLCRVSNPYALAASLVPHDSPLASLMTASLDERRARLLATFVEAVAEATELACGFTRRSGGGGGGSSGTHEDCVEATLRGCVEVLTGLLTLCSGRRGRLPQRRAEPEWRKRLHHDAAVRSHKYELLCSELPHALLSGCLSTLLCNGFVCPGGDLGACLVSADFVDLHFYTLALLGSLYHAARVAQRQPDVSATIRALYQRRRQVFGEDVSALTQRVSAAAASSPGLVRCEAAVVQYDEGAGAETSLGFLHARSTVAAGGAFVVDSSFGVWLRKASAKVVWY</sequence>
<dbReference type="AlphaFoldDB" id="A0A3R7MHC0"/>
<organism evidence="1 2">
    <name type="scientific">Trypanosoma conorhini</name>
    <dbReference type="NCBI Taxonomy" id="83891"/>
    <lineage>
        <taxon>Eukaryota</taxon>
        <taxon>Discoba</taxon>
        <taxon>Euglenozoa</taxon>
        <taxon>Kinetoplastea</taxon>
        <taxon>Metakinetoplastina</taxon>
        <taxon>Trypanosomatida</taxon>
        <taxon>Trypanosomatidae</taxon>
        <taxon>Trypanosoma</taxon>
    </lineage>
</organism>
<dbReference type="GeneID" id="40319197"/>
<evidence type="ECO:0000313" key="1">
    <source>
        <dbReference type="EMBL" id="RNF15163.1"/>
    </source>
</evidence>
<dbReference type="Proteomes" id="UP000284403">
    <property type="component" value="Unassembled WGS sequence"/>
</dbReference>
<dbReference type="OrthoDB" id="273196at2759"/>
<evidence type="ECO:0000313" key="2">
    <source>
        <dbReference type="Proteomes" id="UP000284403"/>
    </source>
</evidence>
<proteinExistence type="predicted"/>
<comment type="caution">
    <text evidence="1">The sequence shown here is derived from an EMBL/GenBank/DDBJ whole genome shotgun (WGS) entry which is preliminary data.</text>
</comment>
<name>A0A3R7MHC0_9TRYP</name>
<gene>
    <name evidence="1" type="ORF">Tco025E_05586</name>
</gene>